<name>A0A1G4RL17_9BACL</name>
<evidence type="ECO:0008006" key="4">
    <source>
        <dbReference type="Google" id="ProtNLM"/>
    </source>
</evidence>
<protein>
    <recommendedName>
        <fullName evidence="4">MFS transporter</fullName>
    </recommendedName>
</protein>
<sequence length="107" mass="12145">MIKKSFYLLWGSQTISSIADIIYLMTVISFVFGNTNSLLSTVIVPLIRFCSQAISGLVFPFVVSRFRLSKVLVIAQLSQFSIFSCLMIYYFFSGSIPLTILFLLIFF</sequence>
<proteinExistence type="predicted"/>
<keyword evidence="3" id="KW-1185">Reference proteome</keyword>
<feature type="transmembrane region" description="Helical" evidence="1">
    <location>
        <begin position="7"/>
        <end position="32"/>
    </location>
</feature>
<evidence type="ECO:0000256" key="1">
    <source>
        <dbReference type="SAM" id="Phobius"/>
    </source>
</evidence>
<accession>A0A1G4RL17</accession>
<dbReference type="STRING" id="624147.SAMN04487970_1016107"/>
<evidence type="ECO:0000313" key="2">
    <source>
        <dbReference type="EMBL" id="SCW57498.1"/>
    </source>
</evidence>
<organism evidence="2 3">
    <name type="scientific">Paenibacillus tianmuensis</name>
    <dbReference type="NCBI Taxonomy" id="624147"/>
    <lineage>
        <taxon>Bacteria</taxon>
        <taxon>Bacillati</taxon>
        <taxon>Bacillota</taxon>
        <taxon>Bacilli</taxon>
        <taxon>Bacillales</taxon>
        <taxon>Paenibacillaceae</taxon>
        <taxon>Paenibacillus</taxon>
    </lineage>
</organism>
<gene>
    <name evidence="2" type="ORF">SAMN04487970_1016107</name>
</gene>
<feature type="transmembrane region" description="Helical" evidence="1">
    <location>
        <begin position="38"/>
        <end position="59"/>
    </location>
</feature>
<keyword evidence="1" id="KW-0472">Membrane</keyword>
<keyword evidence="1" id="KW-0812">Transmembrane</keyword>
<evidence type="ECO:0000313" key="3">
    <source>
        <dbReference type="Proteomes" id="UP000198601"/>
    </source>
</evidence>
<dbReference type="Proteomes" id="UP000198601">
    <property type="component" value="Unassembled WGS sequence"/>
</dbReference>
<reference evidence="3" key="1">
    <citation type="submission" date="2016-10" db="EMBL/GenBank/DDBJ databases">
        <authorList>
            <person name="Varghese N."/>
            <person name="Submissions S."/>
        </authorList>
    </citation>
    <scope>NUCLEOTIDE SEQUENCE [LARGE SCALE GENOMIC DNA]</scope>
    <source>
        <strain evidence="3">CGMCC 1.8946</strain>
    </source>
</reference>
<dbReference type="AlphaFoldDB" id="A0A1G4RL17"/>
<feature type="transmembrane region" description="Helical" evidence="1">
    <location>
        <begin position="80"/>
        <end position="106"/>
    </location>
</feature>
<dbReference type="EMBL" id="FMTT01000016">
    <property type="protein sequence ID" value="SCW57498.1"/>
    <property type="molecule type" value="Genomic_DNA"/>
</dbReference>
<keyword evidence="1" id="KW-1133">Transmembrane helix</keyword>